<dbReference type="AlphaFoldDB" id="J9E6I0"/>
<organism evidence="1 2">
    <name type="scientific">Wuchereria bancrofti</name>
    <dbReference type="NCBI Taxonomy" id="6293"/>
    <lineage>
        <taxon>Eukaryota</taxon>
        <taxon>Metazoa</taxon>
        <taxon>Ecdysozoa</taxon>
        <taxon>Nematoda</taxon>
        <taxon>Chromadorea</taxon>
        <taxon>Rhabditida</taxon>
        <taxon>Spirurina</taxon>
        <taxon>Spiruromorpha</taxon>
        <taxon>Filarioidea</taxon>
        <taxon>Onchocercidae</taxon>
        <taxon>Wuchereria</taxon>
    </lineage>
</organism>
<evidence type="ECO:0000313" key="2">
    <source>
        <dbReference type="Proteomes" id="UP000004810"/>
    </source>
</evidence>
<dbReference type="Proteomes" id="UP000004810">
    <property type="component" value="Unassembled WGS sequence"/>
</dbReference>
<dbReference type="EMBL" id="ADBV01015917">
    <property type="protein sequence ID" value="EJW72562.1"/>
    <property type="molecule type" value="Genomic_DNA"/>
</dbReference>
<protein>
    <submittedName>
        <fullName evidence="1">Uncharacterized protein</fullName>
    </submittedName>
</protein>
<comment type="caution">
    <text evidence="1">The sequence shown here is derived from an EMBL/GenBank/DDBJ whole genome shotgun (WGS) entry which is preliminary data.</text>
</comment>
<sequence>MQSSYDLLLQQQQLFLQWQREVEKSRALGTSQDAETINDALVAHGVSYVSDNASLFNISEQ</sequence>
<feature type="non-terminal residue" evidence="1">
    <location>
        <position position="61"/>
    </location>
</feature>
<gene>
    <name evidence="1" type="ORF">WUBG_16531</name>
</gene>
<evidence type="ECO:0000313" key="1">
    <source>
        <dbReference type="EMBL" id="EJW72562.1"/>
    </source>
</evidence>
<accession>J9E6I0</accession>
<name>J9E6I0_WUCBA</name>
<proteinExistence type="predicted"/>
<reference evidence="2" key="1">
    <citation type="submission" date="2012-08" db="EMBL/GenBank/DDBJ databases">
        <title>The Genome Sequence of Wuchereria bancrofti.</title>
        <authorList>
            <person name="Nutman T.B."/>
            <person name="Fink D.L."/>
            <person name="Russ C."/>
            <person name="Young S."/>
            <person name="Zeng Q."/>
            <person name="Koehrsen M."/>
            <person name="Alvarado L."/>
            <person name="Berlin A."/>
            <person name="Chapman S.B."/>
            <person name="Chen Z."/>
            <person name="Freedman E."/>
            <person name="Gellesch M."/>
            <person name="Goldberg J."/>
            <person name="Griggs A."/>
            <person name="Gujja S."/>
            <person name="Heilman E.R."/>
            <person name="Heiman D."/>
            <person name="Hepburn T."/>
            <person name="Howarth C."/>
            <person name="Jen D."/>
            <person name="Larson L."/>
            <person name="Lewis B."/>
            <person name="Mehta T."/>
            <person name="Park D."/>
            <person name="Pearson M."/>
            <person name="Roberts A."/>
            <person name="Saif S."/>
            <person name="Shea T."/>
            <person name="Shenoy N."/>
            <person name="Sisk P."/>
            <person name="Stolte C."/>
            <person name="Sykes S."/>
            <person name="Walk T."/>
            <person name="White J."/>
            <person name="Yandava C."/>
            <person name="Haas B."/>
            <person name="Henn M.R."/>
            <person name="Nusbaum C."/>
            <person name="Birren B."/>
        </authorList>
    </citation>
    <scope>NUCLEOTIDE SEQUENCE [LARGE SCALE GENOMIC DNA]</scope>
    <source>
        <strain evidence="2">NA</strain>
    </source>
</reference>